<accession>A0AAW0DYQ3</accession>
<dbReference type="EMBL" id="JAYKXP010000006">
    <property type="protein sequence ID" value="KAK7056787.1"/>
    <property type="molecule type" value="Genomic_DNA"/>
</dbReference>
<organism evidence="1 2">
    <name type="scientific">Paramarasmius palmivorus</name>
    <dbReference type="NCBI Taxonomy" id="297713"/>
    <lineage>
        <taxon>Eukaryota</taxon>
        <taxon>Fungi</taxon>
        <taxon>Dikarya</taxon>
        <taxon>Basidiomycota</taxon>
        <taxon>Agaricomycotina</taxon>
        <taxon>Agaricomycetes</taxon>
        <taxon>Agaricomycetidae</taxon>
        <taxon>Agaricales</taxon>
        <taxon>Marasmiineae</taxon>
        <taxon>Marasmiaceae</taxon>
        <taxon>Paramarasmius</taxon>
    </lineage>
</organism>
<dbReference type="Proteomes" id="UP001383192">
    <property type="component" value="Unassembled WGS sequence"/>
</dbReference>
<evidence type="ECO:0000313" key="1">
    <source>
        <dbReference type="EMBL" id="KAK7056787.1"/>
    </source>
</evidence>
<keyword evidence="2" id="KW-1185">Reference proteome</keyword>
<proteinExistence type="predicted"/>
<evidence type="ECO:0000313" key="2">
    <source>
        <dbReference type="Proteomes" id="UP001383192"/>
    </source>
</evidence>
<protein>
    <submittedName>
        <fullName evidence="1">Uncharacterized protein</fullName>
    </submittedName>
</protein>
<comment type="caution">
    <text evidence="1">The sequence shown here is derived from an EMBL/GenBank/DDBJ whole genome shotgun (WGS) entry which is preliminary data.</text>
</comment>
<dbReference type="AlphaFoldDB" id="A0AAW0DYQ3"/>
<gene>
    <name evidence="1" type="ORF">VNI00_002504</name>
</gene>
<sequence>MANPRKTEQRNHEGCEVPAAEDHAYEDVMTRLQRLKINIVKDALDLRAEIGSVRSDLELLRTPNTSASGDDATDYRTGDPRRRRMMTDFRVAMNERLTITQDVEILSVYSIPDVAVTPEEVSSYTHSDGPAPDIEQDDFLRVYWDKLECSWNQELCEQMVEYFLRRNQSLYCAEEDKEFCRGFFWQRLRTLQKVIQWHRPKQGEAVEDLRHRLSSTQVKQGRKKRQRTRRVALWNKRKNTAQRRSEIGNLEQKSTWHTIGDIVTQLGPDGMSSDESDGEGRGTCKVRAKIWRSNDITDLLQYVDDSGRKTTIYGNAAPVNNRKAYRRVRSLSNPTSDRGTVPGLPANFYDPEWLRSLPPVERTALLTQAEATLPSRVSI</sequence>
<reference evidence="1 2" key="1">
    <citation type="submission" date="2024-01" db="EMBL/GenBank/DDBJ databases">
        <title>A draft genome for a cacao thread blight-causing isolate of Paramarasmius palmivorus.</title>
        <authorList>
            <person name="Baruah I.K."/>
            <person name="Bukari Y."/>
            <person name="Amoako-Attah I."/>
            <person name="Meinhardt L.W."/>
            <person name="Bailey B.A."/>
            <person name="Cohen S.P."/>
        </authorList>
    </citation>
    <scope>NUCLEOTIDE SEQUENCE [LARGE SCALE GENOMIC DNA]</scope>
    <source>
        <strain evidence="1 2">GH-12</strain>
    </source>
</reference>
<name>A0AAW0DYQ3_9AGAR</name>